<feature type="region of interest" description="Disordered" evidence="1">
    <location>
        <begin position="1"/>
        <end position="143"/>
    </location>
</feature>
<feature type="compositionally biased region" description="Basic and acidic residues" evidence="1">
    <location>
        <begin position="131"/>
        <end position="143"/>
    </location>
</feature>
<protein>
    <submittedName>
        <fullName evidence="2">Uncharacterized protein</fullName>
    </submittedName>
</protein>
<gene>
    <name evidence="2" type="ORF">HNR08_002148</name>
</gene>
<organism evidence="2 3">
    <name type="scientific">Cellulomonas hominis</name>
    <dbReference type="NCBI Taxonomy" id="156981"/>
    <lineage>
        <taxon>Bacteria</taxon>
        <taxon>Bacillati</taxon>
        <taxon>Actinomycetota</taxon>
        <taxon>Actinomycetes</taxon>
        <taxon>Micrococcales</taxon>
        <taxon>Cellulomonadaceae</taxon>
        <taxon>Cellulomonas</taxon>
    </lineage>
</organism>
<reference evidence="2 3" key="1">
    <citation type="submission" date="2020-08" db="EMBL/GenBank/DDBJ databases">
        <title>Sequencing the genomes of 1000 actinobacteria strains.</title>
        <authorList>
            <person name="Klenk H.-P."/>
        </authorList>
    </citation>
    <scope>NUCLEOTIDE SEQUENCE [LARGE SCALE GENOMIC DNA]</scope>
    <source>
        <strain evidence="2 3">DSM 9581</strain>
    </source>
</reference>
<dbReference type="EMBL" id="JACHDN010000001">
    <property type="protein sequence ID" value="MBB5473412.1"/>
    <property type="molecule type" value="Genomic_DNA"/>
</dbReference>
<evidence type="ECO:0000313" key="2">
    <source>
        <dbReference type="EMBL" id="MBB5473412.1"/>
    </source>
</evidence>
<evidence type="ECO:0000313" key="3">
    <source>
        <dbReference type="Proteomes" id="UP000564629"/>
    </source>
</evidence>
<feature type="compositionally biased region" description="Basic and acidic residues" evidence="1">
    <location>
        <begin position="1"/>
        <end position="32"/>
    </location>
</feature>
<dbReference type="RefSeq" id="WP_146832811.1">
    <property type="nucleotide sequence ID" value="NZ_BJVQ01000003.1"/>
</dbReference>
<dbReference type="Proteomes" id="UP000564629">
    <property type="component" value="Unassembled WGS sequence"/>
</dbReference>
<feature type="compositionally biased region" description="Basic and acidic residues" evidence="1">
    <location>
        <begin position="94"/>
        <end position="121"/>
    </location>
</feature>
<comment type="caution">
    <text evidence="2">The sequence shown here is derived from an EMBL/GenBank/DDBJ whole genome shotgun (WGS) entry which is preliminary data.</text>
</comment>
<feature type="compositionally biased region" description="Basic and acidic residues" evidence="1">
    <location>
        <begin position="40"/>
        <end position="56"/>
    </location>
</feature>
<name>A0A7W8SFU6_9CELL</name>
<dbReference type="AlphaFoldDB" id="A0A7W8SFU6"/>
<sequence>MRQQLEPDDRHAQRDLRREHRELLPPGERDPPDGEPPDDAEARHERDGRRPERAGDRPGAGRGEAEEHHRQRQHPQRPGADADHVPRLGARRQRGVDGEGRHDVGQQHGEKRAADGDEQRGRGGAGADLVRAQREDDRQRGEGHVDPFLQALGAVLRVLAGVGLHPPRLGAASPVRVRDVPHVRVPLVF</sequence>
<accession>A0A7W8SFU6</accession>
<proteinExistence type="predicted"/>
<evidence type="ECO:0000256" key="1">
    <source>
        <dbReference type="SAM" id="MobiDB-lite"/>
    </source>
</evidence>